<dbReference type="AlphaFoldDB" id="A0AAV9WUU9"/>
<dbReference type="PANTHER" id="PTHR11566:SF21">
    <property type="entry name" value="DYNAMIN RELATED PROTEIN 1, ISOFORM A"/>
    <property type="match status" value="1"/>
</dbReference>
<dbReference type="InterPro" id="IPR045063">
    <property type="entry name" value="Dynamin_N"/>
</dbReference>
<dbReference type="GO" id="GO:0016559">
    <property type="term" value="P:peroxisome fission"/>
    <property type="evidence" value="ECO:0007669"/>
    <property type="project" value="TreeGrafter"/>
</dbReference>
<dbReference type="GO" id="GO:0008017">
    <property type="term" value="F:microtubule binding"/>
    <property type="evidence" value="ECO:0007669"/>
    <property type="project" value="TreeGrafter"/>
</dbReference>
<dbReference type="CDD" id="cd08771">
    <property type="entry name" value="DLP_1"/>
    <property type="match status" value="1"/>
</dbReference>
<evidence type="ECO:0000313" key="6">
    <source>
        <dbReference type="Proteomes" id="UP001365542"/>
    </source>
</evidence>
<feature type="domain" description="GED" evidence="4">
    <location>
        <begin position="549"/>
        <end position="637"/>
    </location>
</feature>
<dbReference type="EMBL" id="JAVHJO010000016">
    <property type="protein sequence ID" value="KAK6526502.1"/>
    <property type="molecule type" value="Genomic_DNA"/>
</dbReference>
<reference evidence="5 6" key="1">
    <citation type="submission" date="2019-10" db="EMBL/GenBank/DDBJ databases">
        <authorList>
            <person name="Palmer J.M."/>
        </authorList>
    </citation>
    <scope>NUCLEOTIDE SEQUENCE [LARGE SCALE GENOMIC DNA]</scope>
    <source>
        <strain evidence="5 6">TWF694</strain>
    </source>
</reference>
<keyword evidence="1" id="KW-0547">Nucleotide-binding</keyword>
<evidence type="ECO:0000259" key="4">
    <source>
        <dbReference type="PROSITE" id="PS51388"/>
    </source>
</evidence>
<accession>A0AAV9WUU9</accession>
<evidence type="ECO:0000256" key="2">
    <source>
        <dbReference type="ARBA" id="ARBA00023134"/>
    </source>
</evidence>
<dbReference type="GO" id="GO:0005739">
    <property type="term" value="C:mitochondrion"/>
    <property type="evidence" value="ECO:0007669"/>
    <property type="project" value="TreeGrafter"/>
</dbReference>
<protein>
    <recommendedName>
        <fullName evidence="4">GED domain-containing protein</fullName>
    </recommendedName>
</protein>
<dbReference type="InterPro" id="IPR020850">
    <property type="entry name" value="GED_dom"/>
</dbReference>
<dbReference type="Gene3D" id="1.20.120.1240">
    <property type="entry name" value="Dynamin, middle domain"/>
    <property type="match status" value="1"/>
</dbReference>
<dbReference type="Pfam" id="PF00350">
    <property type="entry name" value="Dynamin_N"/>
    <property type="match status" value="1"/>
</dbReference>
<dbReference type="InterPro" id="IPR000375">
    <property type="entry name" value="Dynamin_stalk"/>
</dbReference>
<dbReference type="Pfam" id="PF01031">
    <property type="entry name" value="Dynamin_M"/>
    <property type="match status" value="1"/>
</dbReference>
<organism evidence="5 6">
    <name type="scientific">Orbilia ellipsospora</name>
    <dbReference type="NCBI Taxonomy" id="2528407"/>
    <lineage>
        <taxon>Eukaryota</taxon>
        <taxon>Fungi</taxon>
        <taxon>Dikarya</taxon>
        <taxon>Ascomycota</taxon>
        <taxon>Pezizomycotina</taxon>
        <taxon>Orbiliomycetes</taxon>
        <taxon>Orbiliales</taxon>
        <taxon>Orbiliaceae</taxon>
        <taxon>Orbilia</taxon>
    </lineage>
</organism>
<evidence type="ECO:0000313" key="5">
    <source>
        <dbReference type="EMBL" id="KAK6526502.1"/>
    </source>
</evidence>
<proteinExistence type="predicted"/>
<dbReference type="GO" id="GO:0006897">
    <property type="term" value="P:endocytosis"/>
    <property type="evidence" value="ECO:0007669"/>
    <property type="project" value="TreeGrafter"/>
</dbReference>
<keyword evidence="2" id="KW-0342">GTP-binding</keyword>
<dbReference type="PANTHER" id="PTHR11566">
    <property type="entry name" value="DYNAMIN"/>
    <property type="match status" value="1"/>
</dbReference>
<dbReference type="GO" id="GO:0016020">
    <property type="term" value="C:membrane"/>
    <property type="evidence" value="ECO:0007669"/>
    <property type="project" value="TreeGrafter"/>
</dbReference>
<comment type="caution">
    <text evidence="5">The sequence shown here is derived from an EMBL/GenBank/DDBJ whole genome shotgun (WGS) entry which is preliminary data.</text>
</comment>
<evidence type="ECO:0000256" key="1">
    <source>
        <dbReference type="ARBA" id="ARBA00022741"/>
    </source>
</evidence>
<dbReference type="Gene3D" id="3.40.50.300">
    <property type="entry name" value="P-loop containing nucleotide triphosphate hydrolases"/>
    <property type="match status" value="1"/>
</dbReference>
<dbReference type="InterPro" id="IPR001401">
    <property type="entry name" value="Dynamin_GTPase"/>
</dbReference>
<dbReference type="GO" id="GO:0005874">
    <property type="term" value="C:microtubule"/>
    <property type="evidence" value="ECO:0007669"/>
    <property type="project" value="TreeGrafter"/>
</dbReference>
<name>A0AAV9WUU9_9PEZI</name>
<dbReference type="InterPro" id="IPR022812">
    <property type="entry name" value="Dynamin"/>
</dbReference>
<evidence type="ECO:0000256" key="3">
    <source>
        <dbReference type="SAM" id="MobiDB-lite"/>
    </source>
</evidence>
<dbReference type="GO" id="GO:0005525">
    <property type="term" value="F:GTP binding"/>
    <property type="evidence" value="ECO:0007669"/>
    <property type="project" value="InterPro"/>
</dbReference>
<sequence length="637" mass="73824">MAIVRATILPGPTSIRNETLKRSIQSFEYTCNESDFGHRELQELLSRAGKVMGIDAEGYESIASKRFSDDILKIELAARHHHHLTIVDIPGLFHNPTKNQTDEDKVLIRKLIQHYLNDPRTIIIAVMNGYNNLATQEVFKMARKADPEGKRTVGVITRCDDIPAGDEHEVLQIAANKLEFLRHGWFVVKNRSTKETREGVTLEQRQQREEDFFRRDPWNTLKPDQIGVENLKIFLGRLLYRHIQGELPKLAEEIGRIIMVSREKLEELGDARVDAYRQREYLAMLAKDYETQVTRYLKGEMGQILDKNNPLKIRSHVQRLNDEFAASIKDRGHTRLFKTLDGLDDDVTSDPPDVRTRDDVSDVESDAGGEVPDDARSTLHNFRDLENEAQSIYQDSLQALGPRDMYAWIRETYHTSRGPELKGIINPYVVVELFREQAKNWREFGRRHINAVAEVVRRFNLELFSKVIKEDRVRGRIMMAIARATYESIKGAYSLFDELVEDEFTGILQTVDEDYIEKREAARMERIRLRQSMSLEDVMAAHKRDDVIVEDIHDILKAYYPVAMKRFIATINLQVIERRLLGENSPIRLFKTEYIVRLTDEELHNLTREDLQVINTRKELQSQLDRATEALMAANSI</sequence>
<dbReference type="PROSITE" id="PS51388">
    <property type="entry name" value="GED"/>
    <property type="match status" value="1"/>
</dbReference>
<dbReference type="SUPFAM" id="SSF52540">
    <property type="entry name" value="P-loop containing nucleoside triphosphate hydrolases"/>
    <property type="match status" value="1"/>
</dbReference>
<keyword evidence="6" id="KW-1185">Reference proteome</keyword>
<dbReference type="GO" id="GO:0003924">
    <property type="term" value="F:GTPase activity"/>
    <property type="evidence" value="ECO:0007669"/>
    <property type="project" value="InterPro"/>
</dbReference>
<feature type="region of interest" description="Disordered" evidence="3">
    <location>
        <begin position="341"/>
        <end position="376"/>
    </location>
</feature>
<dbReference type="GO" id="GO:0048312">
    <property type="term" value="P:intracellular distribution of mitochondria"/>
    <property type="evidence" value="ECO:0007669"/>
    <property type="project" value="TreeGrafter"/>
</dbReference>
<dbReference type="PRINTS" id="PR00195">
    <property type="entry name" value="DYNAMIN"/>
</dbReference>
<gene>
    <name evidence="5" type="ORF">TWF694_005085</name>
</gene>
<dbReference type="InterPro" id="IPR027417">
    <property type="entry name" value="P-loop_NTPase"/>
</dbReference>
<dbReference type="SMART" id="SM00053">
    <property type="entry name" value="DYNc"/>
    <property type="match status" value="1"/>
</dbReference>
<dbReference type="GO" id="GO:0000266">
    <property type="term" value="P:mitochondrial fission"/>
    <property type="evidence" value="ECO:0007669"/>
    <property type="project" value="TreeGrafter"/>
</dbReference>
<dbReference type="Proteomes" id="UP001365542">
    <property type="component" value="Unassembled WGS sequence"/>
</dbReference>